<dbReference type="Pfam" id="PF04155">
    <property type="entry name" value="Ground-like"/>
    <property type="match status" value="1"/>
</dbReference>
<evidence type="ECO:0000313" key="4">
    <source>
        <dbReference type="Proteomes" id="UP000746747"/>
    </source>
</evidence>
<comment type="caution">
    <text evidence="3">The sequence shown here is derived from an EMBL/GenBank/DDBJ whole genome shotgun (WGS) entry which is preliminary data.</text>
</comment>
<sequence length="284" mass="30147">MRNRGLLVLVILLEFSILGHAMLFGGVSSCCCQCGIPMPLTCGCPPPQPLPICPPPLLCPPPICPICEICSGPPSCPSPPAALCPPPQPIYLPSSSCSCGATNTGVGSYASPKGKYFGPQQGGIVRKDRQIAGLAVSRGGSPPSIHPNHLQGSERADLGTQQLLPSIRNEAGKSADPTDLDITNQIAPLSSTAISVTERRPHGDVIISENKCNSVVLKDLLIKNIDQTDPVISKRSVHKAARESMKEDEVDIICSNAGFTYIISTTEYCEAQKEKVICFVYKKS</sequence>
<feature type="domain" description="Ground-like" evidence="2">
    <location>
        <begin position="210"/>
        <end position="281"/>
    </location>
</feature>
<reference evidence="3" key="1">
    <citation type="submission" date="2021-09" db="EMBL/GenBank/DDBJ databases">
        <authorList>
            <consortium name="Pathogen Informatics"/>
        </authorList>
    </citation>
    <scope>NUCLEOTIDE SEQUENCE</scope>
</reference>
<gene>
    <name evidence="3" type="ORF">CJOHNSTONI_LOCUS5587</name>
</gene>
<keyword evidence="4" id="KW-1185">Reference proteome</keyword>
<proteinExistence type="predicted"/>
<keyword evidence="1" id="KW-0732">Signal</keyword>
<evidence type="ECO:0000256" key="1">
    <source>
        <dbReference type="SAM" id="SignalP"/>
    </source>
</evidence>
<dbReference type="Proteomes" id="UP000746747">
    <property type="component" value="Unassembled WGS sequence"/>
</dbReference>
<organism evidence="3 4">
    <name type="scientific">Cercopithifilaria johnstoni</name>
    <dbReference type="NCBI Taxonomy" id="2874296"/>
    <lineage>
        <taxon>Eukaryota</taxon>
        <taxon>Metazoa</taxon>
        <taxon>Ecdysozoa</taxon>
        <taxon>Nematoda</taxon>
        <taxon>Chromadorea</taxon>
        <taxon>Rhabditida</taxon>
        <taxon>Spirurina</taxon>
        <taxon>Spiruromorpha</taxon>
        <taxon>Filarioidea</taxon>
        <taxon>Onchocercidae</taxon>
        <taxon>Cercopithifilaria</taxon>
    </lineage>
</organism>
<name>A0A8J2M7L0_9BILA</name>
<dbReference type="AlphaFoldDB" id="A0A8J2M7L0"/>
<feature type="chain" id="PRO_5035289674" description="Ground-like domain-containing protein" evidence="1">
    <location>
        <begin position="22"/>
        <end position="284"/>
    </location>
</feature>
<dbReference type="InterPro" id="IPR007284">
    <property type="entry name" value="Ground-like_dom"/>
</dbReference>
<evidence type="ECO:0000259" key="2">
    <source>
        <dbReference type="Pfam" id="PF04155"/>
    </source>
</evidence>
<accession>A0A8J2M7L0</accession>
<protein>
    <recommendedName>
        <fullName evidence="2">Ground-like domain-containing protein</fullName>
    </recommendedName>
</protein>
<dbReference type="OrthoDB" id="5873923at2759"/>
<dbReference type="EMBL" id="CAKAEH010001387">
    <property type="protein sequence ID" value="CAG9535579.1"/>
    <property type="molecule type" value="Genomic_DNA"/>
</dbReference>
<dbReference type="PROSITE" id="PS51257">
    <property type="entry name" value="PROKAR_LIPOPROTEIN"/>
    <property type="match status" value="1"/>
</dbReference>
<evidence type="ECO:0000313" key="3">
    <source>
        <dbReference type="EMBL" id="CAG9535579.1"/>
    </source>
</evidence>
<feature type="signal peptide" evidence="1">
    <location>
        <begin position="1"/>
        <end position="21"/>
    </location>
</feature>